<reference evidence="1" key="2">
    <citation type="submission" date="2013-01" db="EMBL/GenBank/DDBJ databases">
        <title>The wheat powdery mildew genome reveals unique evolution of an obligate biotroph.</title>
        <authorList>
            <person name="Oberhaensli S."/>
            <person name="Wicker T."/>
            <person name="Keller B."/>
        </authorList>
    </citation>
    <scope>NUCLEOTIDE SEQUENCE</scope>
    <source>
        <strain evidence="1">96224</strain>
    </source>
</reference>
<organism evidence="2">
    <name type="scientific">Blumeria graminis f. sp. tritici 96224</name>
    <dbReference type="NCBI Taxonomy" id="1268274"/>
    <lineage>
        <taxon>Eukaryota</taxon>
        <taxon>Fungi</taxon>
        <taxon>Dikarya</taxon>
        <taxon>Ascomycota</taxon>
        <taxon>Pezizomycotina</taxon>
        <taxon>Leotiomycetes</taxon>
        <taxon>Erysiphales</taxon>
        <taxon>Erysiphaceae</taxon>
        <taxon>Blumeria</taxon>
    </lineage>
</organism>
<gene>
    <name evidence="1" type="ORF">BGT96224_2417B</name>
    <name evidence="2" type="ORF">BGT96224V2_LOCUS1973</name>
</gene>
<proteinExistence type="predicted"/>
<dbReference type="HOGENOM" id="CLU_2621694_0_0_1"/>
<evidence type="ECO:0000313" key="1">
    <source>
        <dbReference type="EMBL" id="EPQ66251.1"/>
    </source>
</evidence>
<protein>
    <submittedName>
        <fullName evidence="2">Bgt-2417-2</fullName>
    </submittedName>
</protein>
<sequence>MQSPASRDVSGNFMLPAALLVQYPALANLSWSELPQGDVGFEDDISGRSSFDASGSEYYDEVEEGGYVSSGPIALRYI</sequence>
<accession>A0A061HQ88</accession>
<reference evidence="3" key="1">
    <citation type="journal article" date="2013" name="Nat. Genet.">
        <title>The wheat powdery mildew genome shows the unique evolution of an obligate biotroph.</title>
        <authorList>
            <person name="Wicker T."/>
            <person name="Oberhaensli S."/>
            <person name="Parlange F."/>
            <person name="Buchmann J.P."/>
            <person name="Shatalina M."/>
            <person name="Roffler S."/>
            <person name="Ben-David R."/>
            <person name="Dolezel J."/>
            <person name="Simkova H."/>
            <person name="Schulze-Lefert P."/>
            <person name="Spanu P.D."/>
            <person name="Bruggmann R."/>
            <person name="Amselem J."/>
            <person name="Quesneville H."/>
            <person name="Ver Loren van Themaat E."/>
            <person name="Paape T."/>
            <person name="Shimizu K.K."/>
            <person name="Keller B."/>
        </authorList>
    </citation>
    <scope>NUCLEOTIDE SEQUENCE [LARGE SCALE GENOMIC DNA]</scope>
    <source>
        <strain evidence="3">96224</strain>
    </source>
</reference>
<dbReference type="EMBL" id="UIGY01000029">
    <property type="protein sequence ID" value="SUZ08808.1"/>
    <property type="molecule type" value="Genomic_DNA"/>
</dbReference>
<dbReference type="OrthoDB" id="10563771at2759"/>
<dbReference type="AlphaFoldDB" id="A0A061HQ88"/>
<evidence type="ECO:0000313" key="3">
    <source>
        <dbReference type="Proteomes" id="UP000053110"/>
    </source>
</evidence>
<name>A0A061HQ88_BLUGR</name>
<evidence type="ECO:0000313" key="2">
    <source>
        <dbReference type="EMBL" id="SUZ08808.1"/>
    </source>
</evidence>
<dbReference type="EMBL" id="KE375001">
    <property type="protein sequence ID" value="EPQ66251.1"/>
    <property type="molecule type" value="Genomic_DNA"/>
</dbReference>
<dbReference type="Proteomes" id="UP000053110">
    <property type="component" value="Unassembled WGS sequence"/>
</dbReference>
<reference evidence="2" key="3">
    <citation type="submission" date="2018-07" db="EMBL/GenBank/DDBJ databases">
        <authorList>
            <person name="Quirk P.G."/>
            <person name="Krulwich T.A."/>
        </authorList>
    </citation>
    <scope>NUCLEOTIDE SEQUENCE</scope>
    <source>
        <strain evidence="2">96224</strain>
    </source>
</reference>